<comment type="caution">
    <text evidence="2">The sequence shown here is derived from an EMBL/GenBank/DDBJ whole genome shotgun (WGS) entry which is preliminary data.</text>
</comment>
<evidence type="ECO:0000313" key="2">
    <source>
        <dbReference type="EMBL" id="KAK6540156.1"/>
    </source>
</evidence>
<dbReference type="EMBL" id="JAVHJO010000005">
    <property type="protein sequence ID" value="KAK6540156.1"/>
    <property type="molecule type" value="Genomic_DNA"/>
</dbReference>
<evidence type="ECO:0000259" key="1">
    <source>
        <dbReference type="PROSITE" id="PS50181"/>
    </source>
</evidence>
<dbReference type="InterPro" id="IPR036047">
    <property type="entry name" value="F-box-like_dom_sf"/>
</dbReference>
<dbReference type="Proteomes" id="UP001365542">
    <property type="component" value="Unassembled WGS sequence"/>
</dbReference>
<reference evidence="2 3" key="1">
    <citation type="submission" date="2019-10" db="EMBL/GenBank/DDBJ databases">
        <authorList>
            <person name="Palmer J.M."/>
        </authorList>
    </citation>
    <scope>NUCLEOTIDE SEQUENCE [LARGE SCALE GENOMIC DNA]</scope>
    <source>
        <strain evidence="2 3">TWF694</strain>
    </source>
</reference>
<sequence>MEGLPIELLDGIACRLPSVDLKSLALVSSRYRDVCYRYLHTTLRLMYSTTKGGLENDSRKYEFYVRNAVHVRTLIFTIGGRLVSQTIEEGATDDFAKQGPIHKKNTIKILEPFERLESLKVMEYRMNTPWVFGLVKHQLESKHMLKDLKLSTNLLNLCTSYDTYDKDPDTSTTLNDDTTVARLKRLKLKFRANEYDSLNSQRAARFVEIVAGFERSMETVETLVLEGILPWYPRPVKRLSLPRLATFLIHTLGFSEPPVPNIVYGLIEPETLSNVRMHSAYRPEIWGTMTEILDQFLRFPNLEELHLYHSHDYMDCWACNSSHKILHIGIKPAFEDAKILAENLKQLKVLRWYSVYCHVLLLQYHITREPGKEPSLRLEREKFEKVEKGSEVCADYQGRYDVLEVMKENVRSDLKDRLDFTTLPPRINWTDLRNFER</sequence>
<dbReference type="SUPFAM" id="SSF81383">
    <property type="entry name" value="F-box domain"/>
    <property type="match status" value="1"/>
</dbReference>
<accession>A0AAV9XF08</accession>
<gene>
    <name evidence="2" type="ORF">TWF694_008977</name>
</gene>
<protein>
    <recommendedName>
        <fullName evidence="1">F-box domain-containing protein</fullName>
    </recommendedName>
</protein>
<organism evidence="2 3">
    <name type="scientific">Orbilia ellipsospora</name>
    <dbReference type="NCBI Taxonomy" id="2528407"/>
    <lineage>
        <taxon>Eukaryota</taxon>
        <taxon>Fungi</taxon>
        <taxon>Dikarya</taxon>
        <taxon>Ascomycota</taxon>
        <taxon>Pezizomycotina</taxon>
        <taxon>Orbiliomycetes</taxon>
        <taxon>Orbiliales</taxon>
        <taxon>Orbiliaceae</taxon>
        <taxon>Orbilia</taxon>
    </lineage>
</organism>
<name>A0AAV9XF08_9PEZI</name>
<feature type="domain" description="F-box" evidence="1">
    <location>
        <begin position="1"/>
        <end position="46"/>
    </location>
</feature>
<dbReference type="AlphaFoldDB" id="A0AAV9XF08"/>
<keyword evidence="3" id="KW-1185">Reference proteome</keyword>
<dbReference type="PROSITE" id="PS50181">
    <property type="entry name" value="FBOX"/>
    <property type="match status" value="1"/>
</dbReference>
<evidence type="ECO:0000313" key="3">
    <source>
        <dbReference type="Proteomes" id="UP001365542"/>
    </source>
</evidence>
<dbReference type="InterPro" id="IPR001810">
    <property type="entry name" value="F-box_dom"/>
</dbReference>
<proteinExistence type="predicted"/>